<evidence type="ECO:0000313" key="2">
    <source>
        <dbReference type="Proteomes" id="UP000712673"/>
    </source>
</evidence>
<sequence>MLRDSVAPGVSCLAKAALTLWHLGFPVQALQRGEEALALAQTLPHYHSLAYAQRDVALLHYRCRDAPAVQAQAEALLALATAEGLTPFVRYGHLLRGWALAVQGHSQVDLPALHQSVAAIVASGQTLVRGRYLLLLAEILGHVGQTAAGLDLLTEALAVIEDIGKGNLRAEAYRLQGEFLLRQPHPDVERAEGCLQQALSIARHQQARSLELRAALSLSQLWYQRQQYAAARQLLAEVHGWFTEGFDMHDLQAAAALLHRLAAH</sequence>
<name>A0A937W525_UNCTE</name>
<evidence type="ECO:0000313" key="1">
    <source>
        <dbReference type="EMBL" id="MBM3227031.1"/>
    </source>
</evidence>
<dbReference type="SUPFAM" id="SSF48452">
    <property type="entry name" value="TPR-like"/>
    <property type="match status" value="1"/>
</dbReference>
<dbReference type="AlphaFoldDB" id="A0A937W525"/>
<reference evidence="1" key="1">
    <citation type="submission" date="2019-03" db="EMBL/GenBank/DDBJ databases">
        <title>Lake Tanganyika Metagenome-Assembled Genomes (MAGs).</title>
        <authorList>
            <person name="Tran P."/>
        </authorList>
    </citation>
    <scope>NUCLEOTIDE SEQUENCE</scope>
    <source>
        <strain evidence="1">K_DeepCast_65m_m2_066</strain>
    </source>
</reference>
<dbReference type="EMBL" id="VGLS01001158">
    <property type="protein sequence ID" value="MBM3227031.1"/>
    <property type="molecule type" value="Genomic_DNA"/>
</dbReference>
<dbReference type="InterPro" id="IPR011990">
    <property type="entry name" value="TPR-like_helical_dom_sf"/>
</dbReference>
<evidence type="ECO:0008006" key="3">
    <source>
        <dbReference type="Google" id="ProtNLM"/>
    </source>
</evidence>
<dbReference type="Proteomes" id="UP000712673">
    <property type="component" value="Unassembled WGS sequence"/>
</dbReference>
<gene>
    <name evidence="1" type="ORF">FJZ47_24965</name>
</gene>
<protein>
    <recommendedName>
        <fullName evidence="3">MalT-like TPR region domain-containing protein</fullName>
    </recommendedName>
</protein>
<accession>A0A937W525</accession>
<organism evidence="1 2">
    <name type="scientific">Tectimicrobiota bacterium</name>
    <dbReference type="NCBI Taxonomy" id="2528274"/>
    <lineage>
        <taxon>Bacteria</taxon>
        <taxon>Pseudomonadati</taxon>
        <taxon>Nitrospinota/Tectimicrobiota group</taxon>
        <taxon>Candidatus Tectimicrobiota</taxon>
    </lineage>
</organism>
<proteinExistence type="predicted"/>
<comment type="caution">
    <text evidence="1">The sequence shown here is derived from an EMBL/GenBank/DDBJ whole genome shotgun (WGS) entry which is preliminary data.</text>
</comment>
<dbReference type="Gene3D" id="1.25.40.10">
    <property type="entry name" value="Tetratricopeptide repeat domain"/>
    <property type="match status" value="1"/>
</dbReference>